<dbReference type="PANTHER" id="PTHR13847:SF286">
    <property type="entry name" value="D-AMINO ACID DEHYDROGENASE"/>
    <property type="match status" value="1"/>
</dbReference>
<dbReference type="InterPro" id="IPR017741">
    <property type="entry name" value="FAD-dependent_OxRdtase_HpnW"/>
</dbReference>
<evidence type="ECO:0000313" key="7">
    <source>
        <dbReference type="Proteomes" id="UP000198282"/>
    </source>
</evidence>
<evidence type="ECO:0000256" key="3">
    <source>
        <dbReference type="ARBA" id="ARBA00022630"/>
    </source>
</evidence>
<dbReference type="InterPro" id="IPR006076">
    <property type="entry name" value="FAD-dep_OxRdtase"/>
</dbReference>
<dbReference type="Pfam" id="PF01266">
    <property type="entry name" value="DAO"/>
    <property type="match status" value="1"/>
</dbReference>
<dbReference type="AlphaFoldDB" id="A0A239I258"/>
<dbReference type="Proteomes" id="UP000198282">
    <property type="component" value="Unassembled WGS sequence"/>
</dbReference>
<keyword evidence="7" id="KW-1185">Reference proteome</keyword>
<dbReference type="GO" id="GO:0016491">
    <property type="term" value="F:oxidoreductase activity"/>
    <property type="evidence" value="ECO:0007669"/>
    <property type="project" value="UniProtKB-KW"/>
</dbReference>
<reference evidence="6 7" key="1">
    <citation type="submission" date="2017-06" db="EMBL/GenBank/DDBJ databases">
        <authorList>
            <person name="Kim H.J."/>
            <person name="Triplett B.A."/>
        </authorList>
    </citation>
    <scope>NUCLEOTIDE SEQUENCE [LARGE SCALE GENOMIC DNA]</scope>
    <source>
        <strain evidence="6 7">CGMCC 4.2132</strain>
    </source>
</reference>
<dbReference type="OrthoDB" id="9799943at2"/>
<evidence type="ECO:0000256" key="4">
    <source>
        <dbReference type="ARBA" id="ARBA00023002"/>
    </source>
</evidence>
<dbReference type="GO" id="GO:0005737">
    <property type="term" value="C:cytoplasm"/>
    <property type="evidence" value="ECO:0007669"/>
    <property type="project" value="TreeGrafter"/>
</dbReference>
<organism evidence="6 7">
    <name type="scientific">Streptosporangium subroseum</name>
    <dbReference type="NCBI Taxonomy" id="106412"/>
    <lineage>
        <taxon>Bacteria</taxon>
        <taxon>Bacillati</taxon>
        <taxon>Actinomycetota</taxon>
        <taxon>Actinomycetes</taxon>
        <taxon>Streptosporangiales</taxon>
        <taxon>Streptosporangiaceae</taxon>
        <taxon>Streptosporangium</taxon>
    </lineage>
</organism>
<feature type="domain" description="FAD dependent oxidoreductase" evidence="5">
    <location>
        <begin position="15"/>
        <end position="368"/>
    </location>
</feature>
<dbReference type="InterPro" id="IPR036188">
    <property type="entry name" value="FAD/NAD-bd_sf"/>
</dbReference>
<name>A0A239I258_9ACTN</name>
<proteinExistence type="inferred from homology"/>
<evidence type="ECO:0000256" key="1">
    <source>
        <dbReference type="ARBA" id="ARBA00001974"/>
    </source>
</evidence>
<evidence type="ECO:0000259" key="5">
    <source>
        <dbReference type="Pfam" id="PF01266"/>
    </source>
</evidence>
<comment type="similarity">
    <text evidence="2">Belongs to the DadA oxidoreductase family.</text>
</comment>
<gene>
    <name evidence="6" type="ORF">SAMN05216276_101869</name>
</gene>
<evidence type="ECO:0000313" key="6">
    <source>
        <dbReference type="EMBL" id="SNS87462.1"/>
    </source>
</evidence>
<dbReference type="SUPFAM" id="SSF51905">
    <property type="entry name" value="FAD/NAD(P)-binding domain"/>
    <property type="match status" value="1"/>
</dbReference>
<dbReference type="Gene3D" id="3.50.50.60">
    <property type="entry name" value="FAD/NAD(P)-binding domain"/>
    <property type="match status" value="1"/>
</dbReference>
<dbReference type="EMBL" id="FZOD01000018">
    <property type="protein sequence ID" value="SNS87462.1"/>
    <property type="molecule type" value="Genomic_DNA"/>
</dbReference>
<keyword evidence="4" id="KW-0560">Oxidoreductase</keyword>
<comment type="cofactor">
    <cofactor evidence="1">
        <name>FAD</name>
        <dbReference type="ChEBI" id="CHEBI:57692"/>
    </cofactor>
</comment>
<dbReference type="PANTHER" id="PTHR13847">
    <property type="entry name" value="SARCOSINE DEHYDROGENASE-RELATED"/>
    <property type="match status" value="1"/>
</dbReference>
<dbReference type="Gene3D" id="3.30.9.10">
    <property type="entry name" value="D-Amino Acid Oxidase, subunit A, domain 2"/>
    <property type="match status" value="1"/>
</dbReference>
<dbReference type="NCBIfam" id="TIGR03364">
    <property type="entry name" value="HpnW_proposed"/>
    <property type="match status" value="1"/>
</dbReference>
<accession>A0A239I258</accession>
<protein>
    <submittedName>
        <fullName evidence="6">FAD dependent oxidoreductase TIGR03364</fullName>
    </submittedName>
</protein>
<dbReference type="RefSeq" id="WP_089208783.1">
    <property type="nucleotide sequence ID" value="NZ_FZOD01000018.1"/>
</dbReference>
<keyword evidence="3" id="KW-0285">Flavoprotein</keyword>
<evidence type="ECO:0000256" key="2">
    <source>
        <dbReference type="ARBA" id="ARBA00009410"/>
    </source>
</evidence>
<sequence>MTSYLPRNQSLDSADLVVVGAGIVGLAHAVDAVRRGLSVAVIERDERATGASVRNFGHGCFTAQDGDALRYAMAARTGWLRLAKESGFWLRDSGTVVVARAEDEHAVLEEFHAVRDDQVVLLDAAEVAGRMPVGPGVVGGAWLPMDVRVDPREAPHAIAGWLAARGVRFHWATTVHTVEPGLVSTSRGQVRAGRVVMAVGHDVDRHFPELAEQAGLRRCALHMLRVRDPHGQKIAPAVLTGFSLLRYDGFGACPTLPALRTRLKSEHPDLLDAGLNLMFTQRPDGDLTIGDTHAYATTLEPFNADELDRHVLVEAGRLLGVESLTVRERWRGVYASAPEPFLIATPMPGVRVVSVTSGVGMTTALGLAPEVLDDLLR</sequence>